<dbReference type="InterPro" id="IPR036680">
    <property type="entry name" value="SPOR-like_sf"/>
</dbReference>
<protein>
    <submittedName>
        <fullName evidence="2">Glucosaminidase domain-containing protein</fullName>
    </submittedName>
</protein>
<accession>A0ABS7K919</accession>
<dbReference type="SUPFAM" id="SSF110997">
    <property type="entry name" value="Sporulation related repeat"/>
    <property type="match status" value="1"/>
</dbReference>
<dbReference type="RefSeq" id="WP_221874793.1">
    <property type="nucleotide sequence ID" value="NZ_JACWFH010000025.1"/>
</dbReference>
<evidence type="ECO:0000313" key="3">
    <source>
        <dbReference type="Proteomes" id="UP000769780"/>
    </source>
</evidence>
<keyword evidence="3" id="KW-1185">Reference proteome</keyword>
<dbReference type="Gene3D" id="3.30.70.1070">
    <property type="entry name" value="Sporulation related repeat"/>
    <property type="match status" value="1"/>
</dbReference>
<gene>
    <name evidence="2" type="ORF">H0185_17545</name>
</gene>
<evidence type="ECO:0000259" key="1">
    <source>
        <dbReference type="PROSITE" id="PS51724"/>
    </source>
</evidence>
<dbReference type="InterPro" id="IPR007730">
    <property type="entry name" value="SPOR-like_dom"/>
</dbReference>
<dbReference type="Pfam" id="PF05036">
    <property type="entry name" value="SPOR"/>
    <property type="match status" value="1"/>
</dbReference>
<reference evidence="2 3" key="1">
    <citation type="submission" date="2020-07" db="EMBL/GenBank/DDBJ databases">
        <title>Fungal Genomes of the International Space Station.</title>
        <authorList>
            <person name="Seuylemezian A."/>
            <person name="Singh N.K."/>
            <person name="Wood J."/>
            <person name="Venkateswaran K."/>
        </authorList>
    </citation>
    <scope>NUCLEOTIDE SEQUENCE [LARGE SCALE GENOMIC DNA]</scope>
    <source>
        <strain evidence="2 3">PL-B2</strain>
    </source>
</reference>
<dbReference type="InterPro" id="IPR002901">
    <property type="entry name" value="MGlyc_endo_b_GlcNAc-like_dom"/>
</dbReference>
<name>A0ABS7K919_9BACI</name>
<comment type="caution">
    <text evidence="2">The sequence shown here is derived from an EMBL/GenBank/DDBJ whole genome shotgun (WGS) entry which is preliminary data.</text>
</comment>
<feature type="domain" description="SPOR" evidence="1">
    <location>
        <begin position="11"/>
        <end position="90"/>
    </location>
</feature>
<proteinExistence type="predicted"/>
<dbReference type="EMBL" id="JACWFH010000025">
    <property type="protein sequence ID" value="MBY0098570.1"/>
    <property type="molecule type" value="Genomic_DNA"/>
</dbReference>
<evidence type="ECO:0000313" key="2">
    <source>
        <dbReference type="EMBL" id="MBY0098570.1"/>
    </source>
</evidence>
<sequence length="258" mass="28735">MERKKDMEHSSQNSIMYKVIAGSFKSKKNAEERVVFLQSKGVQSFVHTTIISDSIWYRVQAGAFLNQQNAQSRLNEVQKSGIGDAFIITTHTTEDTEDSILGETILTAEQMNQFVRSIHPQAIQLGANYVTFGKDYGIRGDIAFAQAMHETDFFRFTGVVQHNQNNFSGIGATGGDVRGASFSTPEEGVLAHIQHLFAYASTKPLPDKHPLIDPRFQLVTRGSAQTWIELNGKWAVPGDGYGQSILSLYERMVNETKN</sequence>
<dbReference type="PROSITE" id="PS51724">
    <property type="entry name" value="SPOR"/>
    <property type="match status" value="1"/>
</dbReference>
<organism evidence="2 3">
    <name type="scientific">Mesobacillus maritimus</name>
    <dbReference type="NCBI Taxonomy" id="1643336"/>
    <lineage>
        <taxon>Bacteria</taxon>
        <taxon>Bacillati</taxon>
        <taxon>Bacillota</taxon>
        <taxon>Bacilli</taxon>
        <taxon>Bacillales</taxon>
        <taxon>Bacillaceae</taxon>
        <taxon>Mesobacillus</taxon>
    </lineage>
</organism>
<dbReference type="Pfam" id="PF01832">
    <property type="entry name" value="Glucosaminidase"/>
    <property type="match status" value="1"/>
</dbReference>
<dbReference type="Proteomes" id="UP000769780">
    <property type="component" value="Unassembled WGS sequence"/>
</dbReference>